<evidence type="ECO:0000256" key="2">
    <source>
        <dbReference type="ARBA" id="ARBA00006577"/>
    </source>
</evidence>
<dbReference type="SUPFAM" id="SSF54534">
    <property type="entry name" value="FKBP-like"/>
    <property type="match status" value="2"/>
</dbReference>
<dbReference type="AlphaFoldDB" id="A0AAU7DY06"/>
<reference evidence="10" key="1">
    <citation type="submission" date="2024-02" db="EMBL/GenBank/DDBJ databases">
        <title>Tomenella chthoni gen. nov. sp. nov., a member of the family Jonesiaceae isolated from bat guano.</title>
        <authorList>
            <person name="Miller S.L."/>
            <person name="King J."/>
            <person name="Sankaranarayanan K."/>
            <person name="Lawson P.A."/>
        </authorList>
    </citation>
    <scope>NUCLEOTIDE SEQUENCE</scope>
    <source>
        <strain evidence="10">BS-20</strain>
    </source>
</reference>
<evidence type="ECO:0000256" key="3">
    <source>
        <dbReference type="ARBA" id="ARBA00013194"/>
    </source>
</evidence>
<feature type="compositionally biased region" description="Low complexity" evidence="7">
    <location>
        <begin position="35"/>
        <end position="45"/>
    </location>
</feature>
<dbReference type="PROSITE" id="PS51257">
    <property type="entry name" value="PROKAR_LIPOPROTEIN"/>
    <property type="match status" value="1"/>
</dbReference>
<proteinExistence type="inferred from homology"/>
<dbReference type="PANTHER" id="PTHR43811">
    <property type="entry name" value="FKBP-TYPE PEPTIDYL-PROLYL CIS-TRANS ISOMERASE FKPA"/>
    <property type="match status" value="1"/>
</dbReference>
<keyword evidence="8" id="KW-0732">Signal</keyword>
<feature type="region of interest" description="Disordered" evidence="7">
    <location>
        <begin position="24"/>
        <end position="50"/>
    </location>
</feature>
<organism evidence="10">
    <name type="scientific">Jonesiaceae bacterium BS-20</name>
    <dbReference type="NCBI Taxonomy" id="3120821"/>
    <lineage>
        <taxon>Bacteria</taxon>
        <taxon>Bacillati</taxon>
        <taxon>Actinomycetota</taxon>
        <taxon>Actinomycetes</taxon>
        <taxon>Micrococcales</taxon>
        <taxon>Jonesiaceae</taxon>
    </lineage>
</organism>
<dbReference type="Gene3D" id="3.10.50.40">
    <property type="match status" value="2"/>
</dbReference>
<evidence type="ECO:0000256" key="7">
    <source>
        <dbReference type="SAM" id="MobiDB-lite"/>
    </source>
</evidence>
<evidence type="ECO:0000256" key="6">
    <source>
        <dbReference type="PROSITE-ProRule" id="PRU00277"/>
    </source>
</evidence>
<dbReference type="GO" id="GO:0003755">
    <property type="term" value="F:peptidyl-prolyl cis-trans isomerase activity"/>
    <property type="evidence" value="ECO:0007669"/>
    <property type="project" value="UniProtKB-KW"/>
</dbReference>
<feature type="domain" description="PPIase FKBP-type" evidence="9">
    <location>
        <begin position="234"/>
        <end position="320"/>
    </location>
</feature>
<keyword evidence="4 6" id="KW-0697">Rotamase</keyword>
<dbReference type="EMBL" id="CP146203">
    <property type="protein sequence ID" value="XBH22098.1"/>
    <property type="molecule type" value="Genomic_DNA"/>
</dbReference>
<comment type="catalytic activity">
    <reaction evidence="1 6">
        <text>[protein]-peptidylproline (omega=180) = [protein]-peptidylproline (omega=0)</text>
        <dbReference type="Rhea" id="RHEA:16237"/>
        <dbReference type="Rhea" id="RHEA-COMP:10747"/>
        <dbReference type="Rhea" id="RHEA-COMP:10748"/>
        <dbReference type="ChEBI" id="CHEBI:83833"/>
        <dbReference type="ChEBI" id="CHEBI:83834"/>
        <dbReference type="EC" id="5.2.1.8"/>
    </reaction>
</comment>
<evidence type="ECO:0000256" key="4">
    <source>
        <dbReference type="ARBA" id="ARBA00023110"/>
    </source>
</evidence>
<evidence type="ECO:0000256" key="1">
    <source>
        <dbReference type="ARBA" id="ARBA00000971"/>
    </source>
</evidence>
<keyword evidence="5 6" id="KW-0413">Isomerase</keyword>
<evidence type="ECO:0000256" key="8">
    <source>
        <dbReference type="SAM" id="SignalP"/>
    </source>
</evidence>
<comment type="similarity">
    <text evidence="2">Belongs to the FKBP-type PPIase family.</text>
</comment>
<sequence length="321" mass="33769">MNFRKFRGLAAVTIAAALVLSGCGSSGDKNDPKTPDSSSAPATTADDAKFMNSVQVTADTPNEAPSKVEFDTNLTLENATAEILTEGTGRVVEDGELMKVNFVQFSGLTGEQTFSTYEKGEPQTILQGDTQLFPALTEAFSGQKIGTRLVFGTPAVEGTEQTQAIEPVVFVMEISDAAPAVASGEEVPQDPANPQLTIDADGKPQIELPDGFKVGSELKVIPLIKGDGPVVSDTAYVTSHYTGWKASNGEQFDSSWDRGTPFAFSVQGGVIQGWMDGVKGQTVGSRVLLLIPKDLGYGGSAGHELENEDLVFVVDILGADG</sequence>
<accession>A0AAU7DY06</accession>
<feature type="signal peptide" evidence="8">
    <location>
        <begin position="1"/>
        <end position="26"/>
    </location>
</feature>
<dbReference type="PROSITE" id="PS50059">
    <property type="entry name" value="FKBP_PPIASE"/>
    <property type="match status" value="1"/>
</dbReference>
<evidence type="ECO:0000259" key="9">
    <source>
        <dbReference type="PROSITE" id="PS50059"/>
    </source>
</evidence>
<evidence type="ECO:0000256" key="5">
    <source>
        <dbReference type="ARBA" id="ARBA00023235"/>
    </source>
</evidence>
<dbReference type="PANTHER" id="PTHR43811:SF19">
    <property type="entry name" value="39 KDA FK506-BINDING NUCLEAR PROTEIN"/>
    <property type="match status" value="1"/>
</dbReference>
<protein>
    <recommendedName>
        <fullName evidence="3 6">peptidylprolyl isomerase</fullName>
        <ecNumber evidence="3 6">5.2.1.8</ecNumber>
    </recommendedName>
</protein>
<feature type="chain" id="PRO_5043436759" description="peptidylprolyl isomerase" evidence="8">
    <location>
        <begin position="27"/>
        <end position="321"/>
    </location>
</feature>
<name>A0AAU7DY06_9MICO</name>
<gene>
    <name evidence="10" type="ORF">V5R04_02380</name>
</gene>
<dbReference type="Pfam" id="PF00254">
    <property type="entry name" value="FKBP_C"/>
    <property type="match status" value="1"/>
</dbReference>
<dbReference type="InterPro" id="IPR046357">
    <property type="entry name" value="PPIase_dom_sf"/>
</dbReference>
<evidence type="ECO:0000313" key="10">
    <source>
        <dbReference type="EMBL" id="XBH22098.1"/>
    </source>
</evidence>
<dbReference type="EC" id="5.2.1.8" evidence="3 6"/>
<dbReference type="InterPro" id="IPR001179">
    <property type="entry name" value="PPIase_FKBP_dom"/>
</dbReference>